<keyword evidence="2" id="KW-0156">Chromatin regulator</keyword>
<dbReference type="GO" id="GO:0003677">
    <property type="term" value="F:DNA binding"/>
    <property type="evidence" value="ECO:0007669"/>
    <property type="project" value="UniProtKB-KW"/>
</dbReference>
<evidence type="ECO:0000256" key="2">
    <source>
        <dbReference type="ARBA" id="ARBA00022853"/>
    </source>
</evidence>
<accession>A0A9D4ZDP0</accession>
<proteinExistence type="predicted"/>
<keyword evidence="3" id="KW-0238">DNA-binding</keyword>
<dbReference type="PROSITE" id="PS51998">
    <property type="entry name" value="DEK_C"/>
    <property type="match status" value="1"/>
</dbReference>
<feature type="domain" description="DEK-C" evidence="6">
    <location>
        <begin position="333"/>
        <end position="388"/>
    </location>
</feature>
<feature type="compositionally biased region" description="Basic residues" evidence="5">
    <location>
        <begin position="197"/>
        <end position="232"/>
    </location>
</feature>
<evidence type="ECO:0000313" key="8">
    <source>
        <dbReference type="Proteomes" id="UP000886520"/>
    </source>
</evidence>
<evidence type="ECO:0000313" key="7">
    <source>
        <dbReference type="EMBL" id="KAI5071484.1"/>
    </source>
</evidence>
<feature type="region of interest" description="Disordered" evidence="5">
    <location>
        <begin position="1"/>
        <end position="60"/>
    </location>
</feature>
<sequence>MEVDTAEIPAEVNDNEAENREADPDSVKGRGKKAGKKRNRSELPSPTSDRPTRERKSVERLIVSPDKEIKEFRIPKGTGTALKDIPNIVFKLSKRRSGDEAVQALHKVLFGKTSKHAGKGNILKFSGFVWSGNEEKEKLKIKERLEKVVKEILYQIGDLLDLNLSKGSKKEEGVLKVFEFLESPHKTTNKLVEEKAKAKKGKKAKKKVVKGAKRGRSPAKSPKGKKSPKTKQARVEEDDDDVADSEDAAEEMEAAEDEKEEQSDDEYNEKKTSTRKRKRKSLEEQSMQESEDEEEKASPKKSKAQKEKRKSTPKAAKKEEKPKSKSKAAKVKEPSEKDLKAAISEILQNADFSTVTFTDVMKQLGDKFKVDLTHKKSRLKLLIQVEIARLVGEGDNEDEDSSAEGGDEEKLSMEGGDDEEKPSDEQKDHDEDDSKEGSKEDEEDGDGVAQDSDVRDDEDVKGEKSGDEVADEEMNSEEDKAEGAREEEDKEGEGASTDEGADKEEGPS</sequence>
<reference evidence="7" key="1">
    <citation type="submission" date="2021-01" db="EMBL/GenBank/DDBJ databases">
        <title>Adiantum capillus-veneris genome.</title>
        <authorList>
            <person name="Fang Y."/>
            <person name="Liao Q."/>
        </authorList>
    </citation>
    <scope>NUCLEOTIDE SEQUENCE</scope>
    <source>
        <strain evidence="7">H3</strain>
        <tissue evidence="7">Leaf</tissue>
    </source>
</reference>
<feature type="compositionally biased region" description="Basic and acidic residues" evidence="5">
    <location>
        <begin position="50"/>
        <end position="60"/>
    </location>
</feature>
<evidence type="ECO:0000256" key="4">
    <source>
        <dbReference type="ARBA" id="ARBA00023242"/>
    </source>
</evidence>
<feature type="compositionally biased region" description="Acidic residues" evidence="5">
    <location>
        <begin position="430"/>
        <end position="446"/>
    </location>
</feature>
<feature type="compositionally biased region" description="Basic residues" evidence="5">
    <location>
        <begin position="29"/>
        <end position="39"/>
    </location>
</feature>
<name>A0A9D4ZDP0_ADICA</name>
<feature type="region of interest" description="Disordered" evidence="5">
    <location>
        <begin position="389"/>
        <end position="508"/>
    </location>
</feature>
<dbReference type="EMBL" id="JABFUD020000013">
    <property type="protein sequence ID" value="KAI5071484.1"/>
    <property type="molecule type" value="Genomic_DNA"/>
</dbReference>
<dbReference type="Pfam" id="PF08766">
    <property type="entry name" value="DEK_C"/>
    <property type="match status" value="1"/>
</dbReference>
<keyword evidence="4" id="KW-0539">Nucleus</keyword>
<dbReference type="InterPro" id="IPR044198">
    <property type="entry name" value="DEK"/>
</dbReference>
<keyword evidence="8" id="KW-1185">Reference proteome</keyword>
<evidence type="ECO:0000256" key="3">
    <source>
        <dbReference type="ARBA" id="ARBA00023125"/>
    </source>
</evidence>
<evidence type="ECO:0000256" key="1">
    <source>
        <dbReference type="ARBA" id="ARBA00004123"/>
    </source>
</evidence>
<dbReference type="GO" id="GO:2000779">
    <property type="term" value="P:regulation of double-strand break repair"/>
    <property type="evidence" value="ECO:0007669"/>
    <property type="project" value="TreeGrafter"/>
</dbReference>
<feature type="compositionally biased region" description="Basic and acidic residues" evidence="5">
    <location>
        <begin position="17"/>
        <end position="28"/>
    </location>
</feature>
<feature type="compositionally biased region" description="Acidic residues" evidence="5">
    <location>
        <begin position="236"/>
        <end position="267"/>
    </location>
</feature>
<organism evidence="7 8">
    <name type="scientific">Adiantum capillus-veneris</name>
    <name type="common">Maidenhair fern</name>
    <dbReference type="NCBI Taxonomy" id="13818"/>
    <lineage>
        <taxon>Eukaryota</taxon>
        <taxon>Viridiplantae</taxon>
        <taxon>Streptophyta</taxon>
        <taxon>Embryophyta</taxon>
        <taxon>Tracheophyta</taxon>
        <taxon>Polypodiopsida</taxon>
        <taxon>Polypodiidae</taxon>
        <taxon>Polypodiales</taxon>
        <taxon>Pteridineae</taxon>
        <taxon>Pteridaceae</taxon>
        <taxon>Vittarioideae</taxon>
        <taxon>Adiantum</taxon>
    </lineage>
</organism>
<dbReference type="GO" id="GO:0042393">
    <property type="term" value="F:histone binding"/>
    <property type="evidence" value="ECO:0007669"/>
    <property type="project" value="TreeGrafter"/>
</dbReference>
<evidence type="ECO:0000256" key="5">
    <source>
        <dbReference type="SAM" id="MobiDB-lite"/>
    </source>
</evidence>
<dbReference type="Gene3D" id="1.10.10.60">
    <property type="entry name" value="Homeodomain-like"/>
    <property type="match status" value="1"/>
</dbReference>
<dbReference type="OrthoDB" id="370884at2759"/>
<dbReference type="GO" id="GO:0005634">
    <property type="term" value="C:nucleus"/>
    <property type="evidence" value="ECO:0007669"/>
    <property type="project" value="UniProtKB-SubCell"/>
</dbReference>
<feature type="compositionally biased region" description="Basic residues" evidence="5">
    <location>
        <begin position="299"/>
        <end position="312"/>
    </location>
</feature>
<dbReference type="GO" id="GO:0006325">
    <property type="term" value="P:chromatin organization"/>
    <property type="evidence" value="ECO:0007669"/>
    <property type="project" value="UniProtKB-KW"/>
</dbReference>
<protein>
    <recommendedName>
        <fullName evidence="6">DEK-C domain-containing protein</fullName>
    </recommendedName>
</protein>
<comment type="caution">
    <text evidence="7">The sequence shown here is derived from an EMBL/GenBank/DDBJ whole genome shotgun (WGS) entry which is preliminary data.</text>
</comment>
<feature type="region of interest" description="Disordered" evidence="5">
    <location>
        <begin position="193"/>
        <end position="337"/>
    </location>
</feature>
<dbReference type="PANTHER" id="PTHR13468">
    <property type="entry name" value="DEK PROTEIN"/>
    <property type="match status" value="1"/>
</dbReference>
<feature type="compositionally biased region" description="Acidic residues" evidence="5">
    <location>
        <begin position="394"/>
        <end position="407"/>
    </location>
</feature>
<dbReference type="SUPFAM" id="SSF109715">
    <property type="entry name" value="DEK C-terminal domain"/>
    <property type="match status" value="1"/>
</dbReference>
<evidence type="ECO:0000259" key="6">
    <source>
        <dbReference type="PROSITE" id="PS51998"/>
    </source>
</evidence>
<gene>
    <name evidence="7" type="ORF">GOP47_0013735</name>
</gene>
<comment type="subcellular location">
    <subcellularLocation>
        <location evidence="1">Nucleus</location>
    </subcellularLocation>
</comment>
<dbReference type="InterPro" id="IPR014876">
    <property type="entry name" value="DEK_C"/>
</dbReference>
<dbReference type="Proteomes" id="UP000886520">
    <property type="component" value="Chromosome 13"/>
</dbReference>
<dbReference type="PANTHER" id="PTHR13468:SF1">
    <property type="entry name" value="PROTEIN DEK"/>
    <property type="match status" value="1"/>
</dbReference>
<dbReference type="AlphaFoldDB" id="A0A9D4ZDP0"/>